<dbReference type="RefSeq" id="XP_022971138.1">
    <property type="nucleotide sequence ID" value="XM_023115370.1"/>
</dbReference>
<protein>
    <submittedName>
        <fullName evidence="2 3">Uncharacterized protein LOC111469901</fullName>
    </submittedName>
</protein>
<evidence type="ECO:0000313" key="1">
    <source>
        <dbReference type="Proteomes" id="UP000504608"/>
    </source>
</evidence>
<evidence type="ECO:0000313" key="3">
    <source>
        <dbReference type="RefSeq" id="XP_022971137.1"/>
    </source>
</evidence>
<evidence type="ECO:0000313" key="2">
    <source>
        <dbReference type="RefSeq" id="XP_022971136.1"/>
    </source>
</evidence>
<accession>A0A6J1I151</accession>
<dbReference type="Proteomes" id="UP000504608">
    <property type="component" value="Unplaced"/>
</dbReference>
<dbReference type="RefSeq" id="XP_022971136.1">
    <property type="nucleotide sequence ID" value="XM_023115368.1"/>
</dbReference>
<keyword evidence="1" id="KW-1185">Reference proteome</keyword>
<dbReference type="GeneID" id="111469901"/>
<name>A0A6J1I151_CUCMA</name>
<dbReference type="AlphaFoldDB" id="A0A6J1I151"/>
<proteinExistence type="predicted"/>
<reference evidence="2 3" key="1">
    <citation type="submission" date="2025-04" db="UniProtKB">
        <authorList>
            <consortium name="RefSeq"/>
        </authorList>
    </citation>
    <scope>IDENTIFICATION</scope>
    <source>
        <tissue evidence="2 3">Young leaves</tissue>
    </source>
</reference>
<evidence type="ECO:0000313" key="4">
    <source>
        <dbReference type="RefSeq" id="XP_022971138.1"/>
    </source>
</evidence>
<dbReference type="RefSeq" id="XP_022971137.1">
    <property type="nucleotide sequence ID" value="XM_023115369.1"/>
</dbReference>
<sequence length="107" mass="11843">MKAAAPSIERKNGGTINEAFSSCRSLPTQLTVIMQHLNLLQLQWQLLQGKRERAKALFDSPTYLSKTSCATATLFGCLVVPHSPTERRVNQCRFFCTDGGSPEIEEA</sequence>
<organism evidence="1 3">
    <name type="scientific">Cucurbita maxima</name>
    <name type="common">Pumpkin</name>
    <name type="synonym">Winter squash</name>
    <dbReference type="NCBI Taxonomy" id="3661"/>
    <lineage>
        <taxon>Eukaryota</taxon>
        <taxon>Viridiplantae</taxon>
        <taxon>Streptophyta</taxon>
        <taxon>Embryophyta</taxon>
        <taxon>Tracheophyta</taxon>
        <taxon>Spermatophyta</taxon>
        <taxon>Magnoliopsida</taxon>
        <taxon>eudicotyledons</taxon>
        <taxon>Gunneridae</taxon>
        <taxon>Pentapetalae</taxon>
        <taxon>rosids</taxon>
        <taxon>fabids</taxon>
        <taxon>Cucurbitales</taxon>
        <taxon>Cucurbitaceae</taxon>
        <taxon>Cucurbiteae</taxon>
        <taxon>Cucurbita</taxon>
    </lineage>
</organism>
<dbReference type="KEGG" id="cmax:111469901"/>
<gene>
    <name evidence="2 3 4" type="primary">LOC111469901</name>
</gene>